<dbReference type="InterPro" id="IPR025110">
    <property type="entry name" value="AMP-bd_C"/>
</dbReference>
<dbReference type="Gene3D" id="2.30.38.10">
    <property type="entry name" value="Luciferase, Domain 3"/>
    <property type="match status" value="1"/>
</dbReference>
<dbReference type="Pfam" id="PF00550">
    <property type="entry name" value="PP-binding"/>
    <property type="match status" value="1"/>
</dbReference>
<feature type="compositionally biased region" description="Basic and acidic residues" evidence="5">
    <location>
        <begin position="987"/>
        <end position="1023"/>
    </location>
</feature>
<dbReference type="PROSITE" id="PS50075">
    <property type="entry name" value="CARRIER"/>
    <property type="match status" value="1"/>
</dbReference>
<dbReference type="SUPFAM" id="SSF56601">
    <property type="entry name" value="beta-lactamase/transpeptidase-like"/>
    <property type="match status" value="1"/>
</dbReference>
<evidence type="ECO:0000256" key="1">
    <source>
        <dbReference type="ARBA" id="ARBA00001957"/>
    </source>
</evidence>
<name>A0A927ME38_9ACTN</name>
<evidence type="ECO:0000256" key="4">
    <source>
        <dbReference type="ARBA" id="ARBA00022679"/>
    </source>
</evidence>
<keyword evidence="3" id="KW-0597">Phosphoprotein</keyword>
<dbReference type="EMBL" id="JADBEB010000001">
    <property type="protein sequence ID" value="MBE1491975.1"/>
    <property type="molecule type" value="Genomic_DNA"/>
</dbReference>
<dbReference type="GO" id="GO:0043041">
    <property type="term" value="P:amino acid activation for nonribosomal peptide biosynthetic process"/>
    <property type="evidence" value="ECO:0007669"/>
    <property type="project" value="TreeGrafter"/>
</dbReference>
<dbReference type="PANTHER" id="PTHR45527">
    <property type="entry name" value="NONRIBOSOMAL PEPTIDE SYNTHETASE"/>
    <property type="match status" value="1"/>
</dbReference>
<dbReference type="Pfam" id="PF00501">
    <property type="entry name" value="AMP-binding"/>
    <property type="match status" value="1"/>
</dbReference>
<comment type="cofactor">
    <cofactor evidence="1">
        <name>pantetheine 4'-phosphate</name>
        <dbReference type="ChEBI" id="CHEBI:47942"/>
    </cofactor>
</comment>
<dbReference type="InterPro" id="IPR020806">
    <property type="entry name" value="PKS_PP-bd"/>
</dbReference>
<dbReference type="PANTHER" id="PTHR45527:SF1">
    <property type="entry name" value="FATTY ACID SYNTHASE"/>
    <property type="match status" value="1"/>
</dbReference>
<dbReference type="InterPro" id="IPR001466">
    <property type="entry name" value="Beta-lactam-related"/>
</dbReference>
<sequence length="1358" mass="144574">MTRSVHHVFEAQVAATPEAVAVVHGEERVSYAELDTLANGYARHLRAVGVGPESVVGVLCGRTPALVAWLLAVWKAGAGYVPLDPDLPAERLGYMLDTAGAELVVSDSTLAAGLDGVYPGRYVLTDRDAAEITARSTEPVSRRDDQHGLAYTIFTSGSTGRPKGVQISHRALLNLLFSMRRLLDGGAGDVWLAATSLSFDISGLELYLPLVTGAQLVLAGDDEVGDSPELLRLVDRYAVTHVQATPSGWKLLLDAGFATRPVVALVGGEALPPALAGELRGRVKRLLNVYGPTETTIWSTTWDVPGDVEVAPIGRPIANTRLYVLDRDFQPVAVGVVGELYIAGDGVARGYVNRPELTAEKFLPEPFGRAVGARMYRTGDLVRFGPDGNLEFLGRADHQVKIRGHRIELPEIEERLLAHPDVRNGVVVAREDASGEKWLAGYVVPVDGRPIEPAELRDFLAATLPGYMVPAAFVTLDAMPLNSAGKVDRRALPAPERDSFGAEREFVAPRTDTERRIAEVCASVLDLDQVGAQDRFFDLGADSMRIVQLVSAARRAGLPVSLRMLYQHETVAALAEVLDADAPPLLDAEPPPMLDADAPSSLDADAPPTLDAEPSTVDGPPVPTVDAGSAVVPAPTPASNWPASRPVRAVSGPSPLTTMARHHVPGASIALVRDGRVVDVQAHGVLAAGGTERVTPETPFQVASISKHVTALGVLRLVRNGTLDLDADINEYLTAWRVPAPSRPVTVRHLLANLSGLSTSPNTGYAPAEPAPTLLDVLYGRPPATSAPVRPEQVPGTSFRKTNSHFAVLQQVLVDLTGEPFPELIRALVFAPLGMTGSSFDPAFPTAPDRRVALGHDAHGVPVPDGWRVRPALAAGGLWSTAADLARVMVEIHRAHLDAGPALLTPALAAELVTVAHPGSFYGLGTVVDDTVSDLEFGHPGETVGYRAMTLGRIRSGNGFVVLTNAESGKAVQSFVASELAGWADPAARKGERRGEAGERRGREGERRGEAGERRGREAERRGGGGFSTDWASEVPAVTGPARSPRGSVRHLISINDLTDEDLRSIVARGARFRAGTAGPERPLAGDVVGIYFRKTSTRTRTAFSSGALRLGAQIVSYGPDDLQLNTGETHEDTGAVMSRMLEVLVARTAADPGELRMLAAQDRMSVVNAMSADEHPTQALTDLTTLLGHFGRIDGLRVLYVGEGNNTATALALALTRYAGTHLEVRTPPGYGLPDEIRATASAQAARGTATLCERHDMVDLPGNFDVVYTTRWQTTGTSKPDPNWREIFAPFQVTTALWAGSPNAIFMHDLPAHRGEEVTAEVLDGPASIAFDQAENKMHSAMAVLEWCRRGPVAGS</sequence>
<dbReference type="GO" id="GO:0044550">
    <property type="term" value="P:secondary metabolite biosynthetic process"/>
    <property type="evidence" value="ECO:0007669"/>
    <property type="project" value="UniProtKB-ARBA"/>
</dbReference>
<evidence type="ECO:0000259" key="6">
    <source>
        <dbReference type="PROSITE" id="PS50075"/>
    </source>
</evidence>
<proteinExistence type="predicted"/>
<dbReference type="FunFam" id="2.30.38.10:FF:000001">
    <property type="entry name" value="Non-ribosomal peptide synthetase PvdI"/>
    <property type="match status" value="1"/>
</dbReference>
<dbReference type="PROSITE" id="PS00012">
    <property type="entry name" value="PHOSPHOPANTETHEINE"/>
    <property type="match status" value="1"/>
</dbReference>
<dbReference type="Pfam" id="PF02729">
    <property type="entry name" value="OTCace_N"/>
    <property type="match status" value="1"/>
</dbReference>
<dbReference type="Gene3D" id="3.40.50.980">
    <property type="match status" value="2"/>
</dbReference>
<gene>
    <name evidence="7" type="ORF">H4W31_007613</name>
</gene>
<accession>A0A927ME38</accession>
<protein>
    <submittedName>
        <fullName evidence="7">Ornithine carbamoyltransferase</fullName>
    </submittedName>
</protein>
<evidence type="ECO:0000313" key="8">
    <source>
        <dbReference type="Proteomes" id="UP000649753"/>
    </source>
</evidence>
<dbReference type="Gene3D" id="1.10.1200.10">
    <property type="entry name" value="ACP-like"/>
    <property type="match status" value="1"/>
</dbReference>
<dbReference type="InterPro" id="IPR012338">
    <property type="entry name" value="Beta-lactam/transpept-like"/>
</dbReference>
<dbReference type="Proteomes" id="UP000649753">
    <property type="component" value="Unassembled WGS sequence"/>
</dbReference>
<dbReference type="FunFam" id="3.40.50.980:FF:000001">
    <property type="entry name" value="Non-ribosomal peptide synthetase"/>
    <property type="match status" value="1"/>
</dbReference>
<dbReference type="InterPro" id="IPR002292">
    <property type="entry name" value="Orn/put_carbamltrans"/>
</dbReference>
<dbReference type="GO" id="GO:0004585">
    <property type="term" value="F:ornithine carbamoyltransferase activity"/>
    <property type="evidence" value="ECO:0007669"/>
    <property type="project" value="UniProtKB-ARBA"/>
</dbReference>
<dbReference type="FunFam" id="3.40.50.12780:FF:000012">
    <property type="entry name" value="Non-ribosomal peptide synthetase"/>
    <property type="match status" value="1"/>
</dbReference>
<dbReference type="Pfam" id="PF13193">
    <property type="entry name" value="AMP-binding_C"/>
    <property type="match status" value="1"/>
</dbReference>
<dbReference type="Gene3D" id="3.30.300.30">
    <property type="match status" value="1"/>
</dbReference>
<evidence type="ECO:0000313" key="7">
    <source>
        <dbReference type="EMBL" id="MBE1491975.1"/>
    </source>
</evidence>
<dbReference type="InterPro" id="IPR000873">
    <property type="entry name" value="AMP-dep_synth/lig_dom"/>
</dbReference>
<dbReference type="Pfam" id="PF00185">
    <property type="entry name" value="OTCace"/>
    <property type="match status" value="1"/>
</dbReference>
<keyword evidence="8" id="KW-1185">Reference proteome</keyword>
<dbReference type="InterPro" id="IPR036736">
    <property type="entry name" value="ACP-like_sf"/>
</dbReference>
<keyword evidence="2" id="KW-0596">Phosphopantetheine</keyword>
<dbReference type="InterPro" id="IPR045851">
    <property type="entry name" value="AMP-bd_C_sf"/>
</dbReference>
<reference evidence="7" key="1">
    <citation type="submission" date="2020-10" db="EMBL/GenBank/DDBJ databases">
        <title>Sequencing the genomes of 1000 actinobacteria strains.</title>
        <authorList>
            <person name="Klenk H.-P."/>
        </authorList>
    </citation>
    <scope>NUCLEOTIDE SEQUENCE</scope>
    <source>
        <strain evidence="7">DSM 46832</strain>
    </source>
</reference>
<evidence type="ECO:0000256" key="2">
    <source>
        <dbReference type="ARBA" id="ARBA00022450"/>
    </source>
</evidence>
<dbReference type="PROSITE" id="PS00097">
    <property type="entry name" value="CARBAMOYLTRANSFERASE"/>
    <property type="match status" value="1"/>
</dbReference>
<dbReference type="InterPro" id="IPR006162">
    <property type="entry name" value="Ppantetheine_attach_site"/>
</dbReference>
<feature type="domain" description="Carrier" evidence="6">
    <location>
        <begin position="508"/>
        <end position="582"/>
    </location>
</feature>
<dbReference type="SMART" id="SM00823">
    <property type="entry name" value="PKS_PP"/>
    <property type="match status" value="1"/>
</dbReference>
<dbReference type="Gene3D" id="3.40.710.10">
    <property type="entry name" value="DD-peptidase/beta-lactamase superfamily"/>
    <property type="match status" value="1"/>
</dbReference>
<evidence type="ECO:0000256" key="5">
    <source>
        <dbReference type="SAM" id="MobiDB-lite"/>
    </source>
</evidence>
<dbReference type="GO" id="GO:0005737">
    <property type="term" value="C:cytoplasm"/>
    <property type="evidence" value="ECO:0007669"/>
    <property type="project" value="TreeGrafter"/>
</dbReference>
<keyword evidence="4" id="KW-0808">Transferase</keyword>
<dbReference type="FunFam" id="3.30.300.30:FF:000010">
    <property type="entry name" value="Enterobactin synthetase component F"/>
    <property type="match status" value="1"/>
</dbReference>
<dbReference type="InterPro" id="IPR006130">
    <property type="entry name" value="Asp/Orn_carbamoylTrfase"/>
</dbReference>
<dbReference type="InterPro" id="IPR036901">
    <property type="entry name" value="Asp/Orn_carbamoylTrfase_sf"/>
</dbReference>
<dbReference type="SUPFAM" id="SSF47336">
    <property type="entry name" value="ACP-like"/>
    <property type="match status" value="1"/>
</dbReference>
<dbReference type="SUPFAM" id="SSF53671">
    <property type="entry name" value="Aspartate/ornithine carbamoyltransferase"/>
    <property type="match status" value="1"/>
</dbReference>
<dbReference type="GO" id="GO:0016597">
    <property type="term" value="F:amino acid binding"/>
    <property type="evidence" value="ECO:0007669"/>
    <property type="project" value="InterPro"/>
</dbReference>
<dbReference type="NCBIfam" id="TIGR01733">
    <property type="entry name" value="AA-adenyl-dom"/>
    <property type="match status" value="1"/>
</dbReference>
<dbReference type="InterPro" id="IPR006131">
    <property type="entry name" value="Asp_carbamoyltransf_Asp/Orn-bd"/>
</dbReference>
<organism evidence="7 8">
    <name type="scientific">Plantactinospora soyae</name>
    <dbReference type="NCBI Taxonomy" id="1544732"/>
    <lineage>
        <taxon>Bacteria</taxon>
        <taxon>Bacillati</taxon>
        <taxon>Actinomycetota</taxon>
        <taxon>Actinomycetes</taxon>
        <taxon>Micromonosporales</taxon>
        <taxon>Micromonosporaceae</taxon>
        <taxon>Plantactinospora</taxon>
    </lineage>
</organism>
<dbReference type="InterPro" id="IPR006132">
    <property type="entry name" value="Asp/Orn_carbamoyltranf_P-bd"/>
</dbReference>
<feature type="region of interest" description="Disordered" evidence="5">
    <location>
        <begin position="583"/>
        <end position="619"/>
    </location>
</feature>
<feature type="region of interest" description="Disordered" evidence="5">
    <location>
        <begin position="986"/>
        <end position="1045"/>
    </location>
</feature>
<dbReference type="PRINTS" id="PR00100">
    <property type="entry name" value="AOTCASE"/>
</dbReference>
<comment type="caution">
    <text evidence="7">The sequence shown here is derived from an EMBL/GenBank/DDBJ whole genome shotgun (WGS) entry which is preliminary data.</text>
</comment>
<dbReference type="InterPro" id="IPR009081">
    <property type="entry name" value="PP-bd_ACP"/>
</dbReference>
<feature type="compositionally biased region" description="Low complexity" evidence="5">
    <location>
        <begin position="583"/>
        <end position="608"/>
    </location>
</feature>
<evidence type="ECO:0000256" key="3">
    <source>
        <dbReference type="ARBA" id="ARBA00022553"/>
    </source>
</evidence>
<dbReference type="PRINTS" id="PR00102">
    <property type="entry name" value="OTCASE"/>
</dbReference>
<dbReference type="InterPro" id="IPR010071">
    <property type="entry name" value="AA_adenyl_dom"/>
</dbReference>
<dbReference type="CDD" id="cd05930">
    <property type="entry name" value="A_NRPS"/>
    <property type="match status" value="1"/>
</dbReference>
<dbReference type="Gene3D" id="3.40.50.1370">
    <property type="entry name" value="Aspartate/ornithine carbamoyltransferase"/>
    <property type="match status" value="2"/>
</dbReference>
<dbReference type="Pfam" id="PF00144">
    <property type="entry name" value="Beta-lactamase"/>
    <property type="match status" value="1"/>
</dbReference>
<dbReference type="GO" id="GO:0031177">
    <property type="term" value="F:phosphopantetheine binding"/>
    <property type="evidence" value="ECO:0007669"/>
    <property type="project" value="InterPro"/>
</dbReference>
<dbReference type="SUPFAM" id="SSF56801">
    <property type="entry name" value="Acetyl-CoA synthetase-like"/>
    <property type="match status" value="1"/>
</dbReference>